<gene>
    <name evidence="1" type="ORF">DHETER_LOCUS15103</name>
</gene>
<accession>A0ACA9QM32</accession>
<evidence type="ECO:0000313" key="1">
    <source>
        <dbReference type="EMBL" id="CAG8758464.1"/>
    </source>
</evidence>
<protein>
    <submittedName>
        <fullName evidence="1">5407_t:CDS:1</fullName>
    </submittedName>
</protein>
<evidence type="ECO:0000313" key="2">
    <source>
        <dbReference type="Proteomes" id="UP000789702"/>
    </source>
</evidence>
<feature type="non-terminal residue" evidence="1">
    <location>
        <position position="45"/>
    </location>
</feature>
<dbReference type="EMBL" id="CAJVPU010049974">
    <property type="protein sequence ID" value="CAG8758464.1"/>
    <property type="molecule type" value="Genomic_DNA"/>
</dbReference>
<sequence>SDGSATNLAYANKLSPLKRSRKFNKFNKLNLLNFRDPFDLRSHQN</sequence>
<proteinExistence type="predicted"/>
<dbReference type="Proteomes" id="UP000789702">
    <property type="component" value="Unassembled WGS sequence"/>
</dbReference>
<name>A0ACA9QM32_9GLOM</name>
<organism evidence="1 2">
    <name type="scientific">Dentiscutata heterogama</name>
    <dbReference type="NCBI Taxonomy" id="1316150"/>
    <lineage>
        <taxon>Eukaryota</taxon>
        <taxon>Fungi</taxon>
        <taxon>Fungi incertae sedis</taxon>
        <taxon>Mucoromycota</taxon>
        <taxon>Glomeromycotina</taxon>
        <taxon>Glomeromycetes</taxon>
        <taxon>Diversisporales</taxon>
        <taxon>Gigasporaceae</taxon>
        <taxon>Dentiscutata</taxon>
    </lineage>
</organism>
<reference evidence="1" key="1">
    <citation type="submission" date="2021-06" db="EMBL/GenBank/DDBJ databases">
        <authorList>
            <person name="Kallberg Y."/>
            <person name="Tangrot J."/>
            <person name="Rosling A."/>
        </authorList>
    </citation>
    <scope>NUCLEOTIDE SEQUENCE</scope>
    <source>
        <strain evidence="1">IL203A</strain>
    </source>
</reference>
<comment type="caution">
    <text evidence="1">The sequence shown here is derived from an EMBL/GenBank/DDBJ whole genome shotgun (WGS) entry which is preliminary data.</text>
</comment>
<keyword evidence="2" id="KW-1185">Reference proteome</keyword>
<feature type="non-terminal residue" evidence="1">
    <location>
        <position position="1"/>
    </location>
</feature>